<dbReference type="Proteomes" id="UP000694906">
    <property type="component" value="Unplaced"/>
</dbReference>
<organism evidence="3 4">
    <name type="scientific">Heterocephalus glaber</name>
    <name type="common">Naked mole rat</name>
    <dbReference type="NCBI Taxonomy" id="10181"/>
    <lineage>
        <taxon>Eukaryota</taxon>
        <taxon>Metazoa</taxon>
        <taxon>Chordata</taxon>
        <taxon>Craniata</taxon>
        <taxon>Vertebrata</taxon>
        <taxon>Euteleostomi</taxon>
        <taxon>Mammalia</taxon>
        <taxon>Eutheria</taxon>
        <taxon>Euarchontoglires</taxon>
        <taxon>Glires</taxon>
        <taxon>Rodentia</taxon>
        <taxon>Hystricomorpha</taxon>
        <taxon>Bathyergidae</taxon>
        <taxon>Heterocephalus</taxon>
    </lineage>
</organism>
<dbReference type="AlphaFoldDB" id="A0AAX6NWC1"/>
<name>A0AAX6NWC1_HETGA</name>
<protein>
    <submittedName>
        <fullName evidence="4">Melanoma antigen recognized by T-cells 1 isoform X2</fullName>
    </submittedName>
</protein>
<keyword evidence="2" id="KW-0472">Membrane</keyword>
<dbReference type="GO" id="GO:0005802">
    <property type="term" value="C:trans-Golgi network"/>
    <property type="evidence" value="ECO:0007669"/>
    <property type="project" value="TreeGrafter"/>
</dbReference>
<dbReference type="GO" id="GO:0005789">
    <property type="term" value="C:endoplasmic reticulum membrane"/>
    <property type="evidence" value="ECO:0007669"/>
    <property type="project" value="TreeGrafter"/>
</dbReference>
<dbReference type="PANTHER" id="PTHR15305:SF0">
    <property type="entry name" value="MELANOMA ANTIGEN RECOGNIZED BY T-CELLS 1"/>
    <property type="match status" value="1"/>
</dbReference>
<dbReference type="Pfam" id="PF14991">
    <property type="entry name" value="MLANA"/>
    <property type="match status" value="1"/>
</dbReference>
<proteinExistence type="predicted"/>
<evidence type="ECO:0000313" key="4">
    <source>
        <dbReference type="RefSeq" id="XP_004838309.1"/>
    </source>
</evidence>
<dbReference type="RefSeq" id="XP_004838309.1">
    <property type="nucleotide sequence ID" value="XM_004838252.3"/>
</dbReference>
<keyword evidence="2" id="KW-1133">Transmembrane helix</keyword>
<dbReference type="InterPro" id="IPR029242">
    <property type="entry name" value="MLANA"/>
</dbReference>
<evidence type="ECO:0000313" key="3">
    <source>
        <dbReference type="Proteomes" id="UP000694906"/>
    </source>
</evidence>
<dbReference type="GO" id="GO:0042470">
    <property type="term" value="C:melanosome"/>
    <property type="evidence" value="ECO:0007669"/>
    <property type="project" value="InterPro"/>
</dbReference>
<evidence type="ECO:0000256" key="1">
    <source>
        <dbReference type="SAM" id="MobiDB-lite"/>
    </source>
</evidence>
<gene>
    <name evidence="4" type="primary">Mlana</name>
</gene>
<feature type="transmembrane region" description="Helical" evidence="2">
    <location>
        <begin position="27"/>
        <end position="48"/>
    </location>
</feature>
<accession>A0AAX6NWC1</accession>
<dbReference type="PANTHER" id="PTHR15305">
    <property type="entry name" value="MELANOMA ANTIGEN RECOGNIZED BY T-CELLS 1"/>
    <property type="match status" value="1"/>
</dbReference>
<evidence type="ECO:0000256" key="2">
    <source>
        <dbReference type="SAM" id="Phobius"/>
    </source>
</evidence>
<sequence length="118" mass="13176">MPQEEGHFSHGYPRKGHGHAYITTEEAAGIGILTVILGILLLIGCWYCRRQSGYRTLMDKNLHAGVQGTLCGRCSHEELGHQDTKLFFQEKNCEPLVPNAPPAYEKLSREQSPPPYSP</sequence>
<dbReference type="GeneID" id="101721653"/>
<feature type="region of interest" description="Disordered" evidence="1">
    <location>
        <begin position="99"/>
        <end position="118"/>
    </location>
</feature>
<reference evidence="4" key="1">
    <citation type="submission" date="2025-08" db="UniProtKB">
        <authorList>
            <consortium name="RefSeq"/>
        </authorList>
    </citation>
    <scope>IDENTIFICATION</scope>
</reference>
<dbReference type="CTD" id="2315"/>
<keyword evidence="3" id="KW-1185">Reference proteome</keyword>
<keyword evidence="2" id="KW-0812">Transmembrane</keyword>